<keyword evidence="8 9" id="KW-0472">Membrane</keyword>
<dbReference type="Pfam" id="PF02397">
    <property type="entry name" value="Bac_transf"/>
    <property type="match status" value="1"/>
</dbReference>
<dbReference type="PANTHER" id="PTHR30576:SF4">
    <property type="entry name" value="UNDECAPRENYL-PHOSPHATE GALACTOSE PHOSPHOTRANSFERASE"/>
    <property type="match status" value="1"/>
</dbReference>
<reference evidence="12" key="1">
    <citation type="submission" date="2016-10" db="EMBL/GenBank/DDBJ databases">
        <authorList>
            <person name="Varghese N."/>
            <person name="Submissions S."/>
        </authorList>
    </citation>
    <scope>NUCLEOTIDE SEQUENCE [LARGE SCALE GENOMIC DNA]</scope>
    <source>
        <strain evidence="12">DSM 11005</strain>
    </source>
</reference>
<comment type="similarity">
    <text evidence="3">Belongs to the bacterial sugar transferase family.</text>
</comment>
<dbReference type="InterPro" id="IPR017472">
    <property type="entry name" value="Undecaprenyl-P_galact_Ptfrase"/>
</dbReference>
<feature type="transmembrane region" description="Helical" evidence="9">
    <location>
        <begin position="294"/>
        <end position="319"/>
    </location>
</feature>
<dbReference type="AlphaFoldDB" id="A0A1G6I172"/>
<dbReference type="InterPro" id="IPR017475">
    <property type="entry name" value="EPS_sugar_tfrase"/>
</dbReference>
<accession>A0A1G6I172</accession>
<keyword evidence="6 9" id="KW-0812">Transmembrane</keyword>
<dbReference type="Gene3D" id="3.40.50.720">
    <property type="entry name" value="NAD(P)-binding Rossmann-like Domain"/>
    <property type="match status" value="1"/>
</dbReference>
<sequence length="490" mass="56176">MAGKEPVQRKNDMTASQITKSKQYAYIITPLILAIADYCAVLCAEQLSFTLRNLLIVNHGELRVPSLIFYVITPLFYIVYLHICESYTRNKQFWRIIAGIFKASVYAIFNCVILLYIIHIAEFISRLYMGFLGIFAFLFIVLFRYIIKKLLDALQVLKEPVLLMGAGKNAALILDHIKNDIGLNYQVIGYLKDQKGNNEIAKQLPCLGTFSDAANIIQKTGVRKVLVVAPELDQSQMEDIIYELQPLVSSIGFIPDMGTMPLSTMDIESLVDGHVVMFQMRNNLKNRGNRILKFMFDWCLTLIGTICIAPIFAVISIWICIDSPGPVVFKHRRVGKDGKEFDCYKFRSMCVDANQKLKELLDGNPKARKEWEKDFKLKEDPRITKSGAFLRKTSLDELPQIFNVLKGEMSLVGPRPIIQAEVPRYGKYISDYYMVRPGITGLWQTSGRNDVDYTERVQMDTWYVRNWNIWFDIVLLWRTFKAVLAGKGAY</sequence>
<evidence type="ECO:0000259" key="10">
    <source>
        <dbReference type="Pfam" id="PF02397"/>
    </source>
</evidence>
<evidence type="ECO:0000256" key="4">
    <source>
        <dbReference type="ARBA" id="ARBA00022475"/>
    </source>
</evidence>
<protein>
    <submittedName>
        <fullName evidence="11">Undecaprenyl-phosphate galactose phosphotransferase</fullName>
    </submittedName>
</protein>
<evidence type="ECO:0000256" key="5">
    <source>
        <dbReference type="ARBA" id="ARBA00022679"/>
    </source>
</evidence>
<dbReference type="EMBL" id="FMYW01000001">
    <property type="protein sequence ID" value="SDC00214.1"/>
    <property type="molecule type" value="Genomic_DNA"/>
</dbReference>
<name>A0A1G6I172_9FIRM</name>
<evidence type="ECO:0000313" key="11">
    <source>
        <dbReference type="EMBL" id="SDC00214.1"/>
    </source>
</evidence>
<dbReference type="Pfam" id="PF13727">
    <property type="entry name" value="CoA_binding_3"/>
    <property type="match status" value="1"/>
</dbReference>
<evidence type="ECO:0000256" key="7">
    <source>
        <dbReference type="ARBA" id="ARBA00022989"/>
    </source>
</evidence>
<proteinExistence type="inferred from homology"/>
<feature type="transmembrane region" description="Helical" evidence="9">
    <location>
        <begin position="24"/>
        <end position="47"/>
    </location>
</feature>
<keyword evidence="5 11" id="KW-0808">Transferase</keyword>
<dbReference type="InterPro" id="IPR003362">
    <property type="entry name" value="Bact_transf"/>
</dbReference>
<evidence type="ECO:0000313" key="12">
    <source>
        <dbReference type="Proteomes" id="UP000198943"/>
    </source>
</evidence>
<feature type="transmembrane region" description="Helical" evidence="9">
    <location>
        <begin position="96"/>
        <end position="121"/>
    </location>
</feature>
<evidence type="ECO:0000256" key="9">
    <source>
        <dbReference type="SAM" id="Phobius"/>
    </source>
</evidence>
<feature type="domain" description="Bacterial sugar transferase" evidence="10">
    <location>
        <begin position="293"/>
        <end position="484"/>
    </location>
</feature>
<evidence type="ECO:0000256" key="1">
    <source>
        <dbReference type="ARBA" id="ARBA00004141"/>
    </source>
</evidence>
<dbReference type="Proteomes" id="UP000198943">
    <property type="component" value="Unassembled WGS sequence"/>
</dbReference>
<feature type="transmembrane region" description="Helical" evidence="9">
    <location>
        <begin position="67"/>
        <end position="84"/>
    </location>
</feature>
<feature type="transmembrane region" description="Helical" evidence="9">
    <location>
        <begin position="127"/>
        <end position="147"/>
    </location>
</feature>
<keyword evidence="7 9" id="KW-1133">Transmembrane helix</keyword>
<comment type="subcellular location">
    <subcellularLocation>
        <location evidence="2">Cell membrane</location>
    </subcellularLocation>
    <subcellularLocation>
        <location evidence="1">Membrane</location>
        <topology evidence="1">Multi-pass membrane protein</topology>
    </subcellularLocation>
</comment>
<evidence type="ECO:0000256" key="8">
    <source>
        <dbReference type="ARBA" id="ARBA00023136"/>
    </source>
</evidence>
<dbReference type="NCBIfam" id="TIGR03025">
    <property type="entry name" value="EPS_sugtrans"/>
    <property type="match status" value="1"/>
</dbReference>
<dbReference type="GO" id="GO:0016780">
    <property type="term" value="F:phosphotransferase activity, for other substituted phosphate groups"/>
    <property type="evidence" value="ECO:0007669"/>
    <property type="project" value="TreeGrafter"/>
</dbReference>
<dbReference type="PANTHER" id="PTHR30576">
    <property type="entry name" value="COLANIC BIOSYNTHESIS UDP-GLUCOSE LIPID CARRIER TRANSFERASE"/>
    <property type="match status" value="1"/>
</dbReference>
<gene>
    <name evidence="11" type="ORF">SAMN04487864_101384</name>
</gene>
<evidence type="ECO:0000256" key="2">
    <source>
        <dbReference type="ARBA" id="ARBA00004236"/>
    </source>
</evidence>
<organism evidence="11 12">
    <name type="scientific">Succiniclasticum ruminis</name>
    <dbReference type="NCBI Taxonomy" id="40841"/>
    <lineage>
        <taxon>Bacteria</taxon>
        <taxon>Bacillati</taxon>
        <taxon>Bacillota</taxon>
        <taxon>Negativicutes</taxon>
        <taxon>Acidaminococcales</taxon>
        <taxon>Acidaminococcaceae</taxon>
        <taxon>Succiniclasticum</taxon>
    </lineage>
</organism>
<keyword evidence="12" id="KW-1185">Reference proteome</keyword>
<evidence type="ECO:0000256" key="3">
    <source>
        <dbReference type="ARBA" id="ARBA00006464"/>
    </source>
</evidence>
<dbReference type="NCBIfam" id="TIGR03022">
    <property type="entry name" value="WbaP_sugtrans"/>
    <property type="match status" value="1"/>
</dbReference>
<dbReference type="GO" id="GO:0000271">
    <property type="term" value="P:polysaccharide biosynthetic process"/>
    <property type="evidence" value="ECO:0007669"/>
    <property type="project" value="InterPro"/>
</dbReference>
<dbReference type="GO" id="GO:0005886">
    <property type="term" value="C:plasma membrane"/>
    <property type="evidence" value="ECO:0007669"/>
    <property type="project" value="UniProtKB-SubCell"/>
</dbReference>
<evidence type="ECO:0000256" key="6">
    <source>
        <dbReference type="ARBA" id="ARBA00022692"/>
    </source>
</evidence>
<keyword evidence="4" id="KW-1003">Cell membrane</keyword>